<dbReference type="InterPro" id="IPR029058">
    <property type="entry name" value="AB_hydrolase_fold"/>
</dbReference>
<dbReference type="EMBL" id="CP060632">
    <property type="protein sequence ID" value="QNL99371.1"/>
    <property type="molecule type" value="Genomic_DNA"/>
</dbReference>
<dbReference type="PANTHER" id="PTHR23024">
    <property type="entry name" value="ARYLACETAMIDE DEACETYLASE"/>
    <property type="match status" value="1"/>
</dbReference>
<dbReference type="Gene3D" id="3.40.50.150">
    <property type="entry name" value="Vaccinia Virus protein VP39"/>
    <property type="match status" value="1"/>
</dbReference>
<evidence type="ECO:0000313" key="2">
    <source>
        <dbReference type="EMBL" id="QNL99371.1"/>
    </source>
</evidence>
<name>A0A7G9FLE0_9FIRM</name>
<accession>A0A7G9FLE0</accession>
<dbReference type="KEGG" id="wcp:H9Q76_11730"/>
<dbReference type="PANTHER" id="PTHR23024:SF635">
    <property type="entry name" value="OS07G0162700 PROTEIN"/>
    <property type="match status" value="1"/>
</dbReference>
<dbReference type="InterPro" id="IPR013094">
    <property type="entry name" value="AB_hydrolase_3"/>
</dbReference>
<dbReference type="GO" id="GO:0016787">
    <property type="term" value="F:hydrolase activity"/>
    <property type="evidence" value="ECO:0007669"/>
    <property type="project" value="UniProtKB-KW"/>
</dbReference>
<reference evidence="2 3" key="1">
    <citation type="submission" date="2020-08" db="EMBL/GenBank/DDBJ databases">
        <authorList>
            <person name="Liu C."/>
            <person name="Sun Q."/>
        </authorList>
    </citation>
    <scope>NUCLEOTIDE SEQUENCE [LARGE SCALE GENOMIC DNA]</scope>
    <source>
        <strain evidence="2 3">NSJ-4</strain>
    </source>
</reference>
<dbReference type="InterPro" id="IPR029063">
    <property type="entry name" value="SAM-dependent_MTases_sf"/>
</dbReference>
<evidence type="ECO:0000313" key="3">
    <source>
        <dbReference type="Proteomes" id="UP000515819"/>
    </source>
</evidence>
<sequence length="572" mass="67260">MGKTISSKFHRMRAEDLKRQVELSKRKAEFKIPPFVVKQFDIDELHEEGRLCYRLVPKQGFNGTYIMYLYSSKLCFRMNPAEWMFLAKTALACHAGIFLPMYPLAPEHCCREVFQMLEPAYANCTKGQDVERVVLMGCGAGGGLALSLAMAAWREGLRKPDQLYLLSPMMDTEFFDKSLEQELIENSKQAKWTFYNEHVKEFLNSYWVRDYAVKTEYTSPYYGDMTDICDDVVLFSGVQDLYHCYAREFYKKAKKAGVNIRFFEFEDEAEDFMIYDKTKEYKKAQGFLIDCINGTFDTSLRAIYPLKMMSDWSKKYPEYFKDDWASKFIYDHKFDFTRLNPHISEYQNIRMAADASACDTLVRRFTEEFPCGTVVHMACRLDNMFGRVDNGRIQWYSVDSHNIMSVRRAMYGVREREKTIGRRLMDFSWLDEIRCKQNQGVMFVCDDGFSYLNKNEVRDLIAKIRALFPGSHLVFTASSTLANATANTWKHSQTVQKRKKRKFSVNNAAQMFGAWRPDYHIIDEQPIFRYLEIPKKLGWVTKLMCRYNLIGYNHRIIHVKLGSEEYKINYKY</sequence>
<dbReference type="RefSeq" id="WP_118546220.1">
    <property type="nucleotide sequence ID" value="NZ_CP060632.1"/>
</dbReference>
<proteinExistence type="predicted"/>
<protein>
    <submittedName>
        <fullName evidence="2">Alpha/beta hydrolase fold domain-containing protein</fullName>
    </submittedName>
</protein>
<dbReference type="Gene3D" id="3.40.50.1820">
    <property type="entry name" value="alpha/beta hydrolase"/>
    <property type="match status" value="1"/>
</dbReference>
<keyword evidence="2" id="KW-0378">Hydrolase</keyword>
<dbReference type="SUPFAM" id="SSF53474">
    <property type="entry name" value="alpha/beta-Hydrolases"/>
    <property type="match status" value="1"/>
</dbReference>
<organism evidence="2 3">
    <name type="scientific">Wujia chipingensis</name>
    <dbReference type="NCBI Taxonomy" id="2763670"/>
    <lineage>
        <taxon>Bacteria</taxon>
        <taxon>Bacillati</taxon>
        <taxon>Bacillota</taxon>
        <taxon>Clostridia</taxon>
        <taxon>Lachnospirales</taxon>
        <taxon>Lachnospiraceae</taxon>
        <taxon>Wujia</taxon>
    </lineage>
</organism>
<dbReference type="Proteomes" id="UP000515819">
    <property type="component" value="Chromosome"/>
</dbReference>
<keyword evidence="3" id="KW-1185">Reference proteome</keyword>
<dbReference type="InterPro" id="IPR050466">
    <property type="entry name" value="Carboxylest/Gibb_receptor"/>
</dbReference>
<dbReference type="AlphaFoldDB" id="A0A7G9FLE0"/>
<evidence type="ECO:0000259" key="1">
    <source>
        <dbReference type="Pfam" id="PF07859"/>
    </source>
</evidence>
<gene>
    <name evidence="2" type="ORF">H9Q76_11730</name>
</gene>
<dbReference type="Pfam" id="PF07859">
    <property type="entry name" value="Abhydrolase_3"/>
    <property type="match status" value="1"/>
</dbReference>
<feature type="domain" description="Alpha/beta hydrolase fold-3" evidence="1">
    <location>
        <begin position="80"/>
        <end position="273"/>
    </location>
</feature>
<dbReference type="SUPFAM" id="SSF53335">
    <property type="entry name" value="S-adenosyl-L-methionine-dependent methyltransferases"/>
    <property type="match status" value="1"/>
</dbReference>